<feature type="signal peptide" evidence="1">
    <location>
        <begin position="1"/>
        <end position="20"/>
    </location>
</feature>
<dbReference type="OrthoDB" id="10036721at2759"/>
<proteinExistence type="predicted"/>
<dbReference type="EMBL" id="NHYE01005460">
    <property type="protein sequence ID" value="PPQ72388.1"/>
    <property type="molecule type" value="Genomic_DNA"/>
</dbReference>
<sequence>MYIRAFGIASLASYLAPALALNFSSSSWIWTNEVRNGAAAASRAFRNDWCPPQGKVPSAASIIITVDNAFTLFLNGNAVGSASDWTTVQSYCVTLEAGCNTFAVDATNSDVGPAGVLFAASIVYTDGSTSTLVSDGSWRYNLLVPAGFAQPSYDDSTWPFAIAEGGNGASPWKSFPPPPQPGQLFLPGANWIWTNEVTVPPGPYAPVGSRAFRYTIDLPPGQSAIGAIVYMAADDMYTLYIQGQEIGMGGRWNSAQTYFTEFQYTLSKIVIAVNATNTGGSAGLIAAVLLVMTNAQCSPIMTGVTNAGWKFSTSLPTDWQSPLFNDSTWASAVNEGPYGMQPWGQILW</sequence>
<dbReference type="STRING" id="231916.A0A409W1N9"/>
<keyword evidence="1" id="KW-0732">Signal</keyword>
<keyword evidence="3" id="KW-1185">Reference proteome</keyword>
<name>A0A409W1N9_9AGAR</name>
<accession>A0A409W1N9</accession>
<feature type="chain" id="PRO_5019254044" evidence="1">
    <location>
        <begin position="21"/>
        <end position="348"/>
    </location>
</feature>
<evidence type="ECO:0000313" key="2">
    <source>
        <dbReference type="EMBL" id="PPQ72388.1"/>
    </source>
</evidence>
<dbReference type="Proteomes" id="UP000284706">
    <property type="component" value="Unassembled WGS sequence"/>
</dbReference>
<gene>
    <name evidence="2" type="ORF">CVT26_006748</name>
</gene>
<organism evidence="2 3">
    <name type="scientific">Gymnopilus dilepis</name>
    <dbReference type="NCBI Taxonomy" id="231916"/>
    <lineage>
        <taxon>Eukaryota</taxon>
        <taxon>Fungi</taxon>
        <taxon>Dikarya</taxon>
        <taxon>Basidiomycota</taxon>
        <taxon>Agaricomycotina</taxon>
        <taxon>Agaricomycetes</taxon>
        <taxon>Agaricomycetidae</taxon>
        <taxon>Agaricales</taxon>
        <taxon>Agaricineae</taxon>
        <taxon>Hymenogastraceae</taxon>
        <taxon>Gymnopilus</taxon>
    </lineage>
</organism>
<dbReference type="InParanoid" id="A0A409W1N9"/>
<evidence type="ECO:0000313" key="3">
    <source>
        <dbReference type="Proteomes" id="UP000284706"/>
    </source>
</evidence>
<reference evidence="2 3" key="1">
    <citation type="journal article" date="2018" name="Evol. Lett.">
        <title>Horizontal gene cluster transfer increased hallucinogenic mushroom diversity.</title>
        <authorList>
            <person name="Reynolds H.T."/>
            <person name="Vijayakumar V."/>
            <person name="Gluck-Thaler E."/>
            <person name="Korotkin H.B."/>
            <person name="Matheny P.B."/>
            <person name="Slot J.C."/>
        </authorList>
    </citation>
    <scope>NUCLEOTIDE SEQUENCE [LARGE SCALE GENOMIC DNA]</scope>
    <source>
        <strain evidence="2 3">SRW20</strain>
    </source>
</reference>
<evidence type="ECO:0000256" key="1">
    <source>
        <dbReference type="SAM" id="SignalP"/>
    </source>
</evidence>
<protein>
    <submittedName>
        <fullName evidence="2">Uncharacterized protein</fullName>
    </submittedName>
</protein>
<dbReference type="AlphaFoldDB" id="A0A409W1N9"/>
<dbReference type="Gene3D" id="2.60.120.260">
    <property type="entry name" value="Galactose-binding domain-like"/>
    <property type="match status" value="2"/>
</dbReference>
<comment type="caution">
    <text evidence="2">The sequence shown here is derived from an EMBL/GenBank/DDBJ whole genome shotgun (WGS) entry which is preliminary data.</text>
</comment>